<comment type="caution">
    <text evidence="2">The sequence shown here is derived from an EMBL/GenBank/DDBJ whole genome shotgun (WGS) entry which is preliminary data.</text>
</comment>
<dbReference type="EMBL" id="AEEI01000047">
    <property type="protein sequence ID" value="EFM01674.1"/>
    <property type="molecule type" value="Genomic_DNA"/>
</dbReference>
<sequence length="159" mass="17072">MFRNNKFFSYMVVGLVAICMAGMFASCGSDDDNKASNTLTVNGKEYKVQAVLVQNALGRYTVSIAGMSGITNLASVTLDIPEKLEGKVIDLSTPGDWVFQLGSLIGGPGVVFDKGSSLFIKKKSSDTYQITFNVKKTEAGKTTTASFNFDGKPFTHNSL</sequence>
<dbReference type="BioCyc" id="PMAR862515-HMP:GMOO-1427-MONOMER"/>
<dbReference type="HOGENOM" id="CLU_1633883_0_0_10"/>
<proteinExistence type="predicted"/>
<keyword evidence="1" id="KW-1133">Transmembrane helix</keyword>
<dbReference type="RefSeq" id="WP_006949505.1">
    <property type="nucleotide sequence ID" value="NZ_BAJI01000042.1"/>
</dbReference>
<accession>E0NTA2</accession>
<dbReference type="PROSITE" id="PS51257">
    <property type="entry name" value="PROKAR_LIPOPROTEIN"/>
    <property type="match status" value="1"/>
</dbReference>
<dbReference type="OrthoDB" id="1071249at2"/>
<evidence type="ECO:0000256" key="1">
    <source>
        <dbReference type="SAM" id="Phobius"/>
    </source>
</evidence>
<reference evidence="2" key="1">
    <citation type="submission" date="2010-07" db="EMBL/GenBank/DDBJ databases">
        <authorList>
            <person name="Muzny D."/>
            <person name="Qin X."/>
            <person name="Deng J."/>
            <person name="Jiang H."/>
            <person name="Liu Y."/>
            <person name="Qu J."/>
            <person name="Song X.-Z."/>
            <person name="Zhang L."/>
            <person name="Thornton R."/>
            <person name="Coyle M."/>
            <person name="Francisco L."/>
            <person name="Jackson L."/>
            <person name="Javaid M."/>
            <person name="Korchina V."/>
            <person name="Kovar C."/>
            <person name="Mata R."/>
            <person name="Mathew T."/>
            <person name="Ngo R."/>
            <person name="Nguyen L."/>
            <person name="Nguyen N."/>
            <person name="Okwuonu G."/>
            <person name="Ongeri F."/>
            <person name="Pham C."/>
            <person name="Simmons D."/>
            <person name="Wilczek-Boney K."/>
            <person name="Hale W."/>
            <person name="Jakkamsetti A."/>
            <person name="Pham P."/>
            <person name="Ruth R."/>
            <person name="San Lucas F."/>
            <person name="Warren J."/>
            <person name="Zhang J."/>
            <person name="Zhao Z."/>
            <person name="Zhou C."/>
            <person name="Zhu D."/>
            <person name="Lee S."/>
            <person name="Bess C."/>
            <person name="Blankenburg K."/>
            <person name="Forbes L."/>
            <person name="Fu Q."/>
            <person name="Gubbala S."/>
            <person name="Hirani K."/>
            <person name="Jayaseelan J.C."/>
            <person name="Lara F."/>
            <person name="Munidasa M."/>
            <person name="Palculict T."/>
            <person name="Patil S."/>
            <person name="Pu L.-L."/>
            <person name="Saada N."/>
            <person name="Tang L."/>
            <person name="Weissenberger G."/>
            <person name="Zhu Y."/>
            <person name="Hemphill L."/>
            <person name="Shang Y."/>
            <person name="Youmans B."/>
            <person name="Ayvaz T."/>
            <person name="Ross M."/>
            <person name="Santibanez J."/>
            <person name="Aqrawi P."/>
            <person name="Gross S."/>
            <person name="Joshi V."/>
            <person name="Fowler G."/>
            <person name="Nazareth L."/>
            <person name="Reid J."/>
            <person name="Worley K."/>
            <person name="Petrosino J."/>
            <person name="Highlander S."/>
            <person name="Gibbs R."/>
        </authorList>
    </citation>
    <scope>NUCLEOTIDE SEQUENCE [LARGE SCALE GENOMIC DNA]</scope>
    <source>
        <strain evidence="2">DSM 16973</strain>
    </source>
</reference>
<keyword evidence="1" id="KW-0472">Membrane</keyword>
<keyword evidence="3" id="KW-1185">Reference proteome</keyword>
<dbReference type="AlphaFoldDB" id="E0NTA2"/>
<protein>
    <submittedName>
        <fullName evidence="2">Uncharacterized protein</fullName>
    </submittedName>
</protein>
<organism evidence="2 3">
    <name type="scientific">Hoylesella marshii DSM 16973 = JCM 13450</name>
    <dbReference type="NCBI Taxonomy" id="862515"/>
    <lineage>
        <taxon>Bacteria</taxon>
        <taxon>Pseudomonadati</taxon>
        <taxon>Bacteroidota</taxon>
        <taxon>Bacteroidia</taxon>
        <taxon>Bacteroidales</taxon>
        <taxon>Prevotellaceae</taxon>
        <taxon>Hoylesella</taxon>
    </lineage>
</organism>
<dbReference type="Proteomes" id="UP000004394">
    <property type="component" value="Unassembled WGS sequence"/>
</dbReference>
<keyword evidence="1" id="KW-0812">Transmembrane</keyword>
<evidence type="ECO:0000313" key="2">
    <source>
        <dbReference type="EMBL" id="EFM01674.1"/>
    </source>
</evidence>
<evidence type="ECO:0000313" key="3">
    <source>
        <dbReference type="Proteomes" id="UP000004394"/>
    </source>
</evidence>
<feature type="transmembrane region" description="Helical" evidence="1">
    <location>
        <begin position="7"/>
        <end position="25"/>
    </location>
</feature>
<gene>
    <name evidence="2" type="ORF">HMPREF0658_1404</name>
</gene>
<name>E0NTA2_9BACT</name>